<keyword evidence="8" id="KW-0479">Metal-binding</keyword>
<dbReference type="PANTHER" id="PTHR10514:SF27">
    <property type="entry name" value="ANGIOTENSIN-CONVERTING ENZYME"/>
    <property type="match status" value="1"/>
</dbReference>
<sequence>MWAQNWESIFPAVSEFKTKSLDVTDEMLKQNYTVRRMFEISDKFFEDLGLISVNDGAADFYGLSMLERPEDGREVVCHAEGFQGITPPLKRSEEDFDAGSKFHVAAGVPYIRYFVAFILQFDFHQTLCTAAGQFNPSDPAEHLLHNCDINGNLKAGGKLKKLLEAGSSKPWKETLFELTGRREMSVQPLLNYFEKLRDYIQKYLKTNNVPVGWENSL</sequence>
<accession>A0A7R9BHA9</accession>
<dbReference type="Pfam" id="PF01401">
    <property type="entry name" value="Peptidase_M2"/>
    <property type="match status" value="2"/>
</dbReference>
<dbReference type="InterPro" id="IPR001548">
    <property type="entry name" value="Peptidase_M2"/>
</dbReference>
<dbReference type="GO" id="GO:0008237">
    <property type="term" value="F:metallopeptidase activity"/>
    <property type="evidence" value="ECO:0007669"/>
    <property type="project" value="UniProtKB-KW"/>
</dbReference>
<evidence type="ECO:0000256" key="8">
    <source>
        <dbReference type="RuleBase" id="RU361144"/>
    </source>
</evidence>
<comment type="similarity">
    <text evidence="1 7 8">Belongs to the peptidase M2 family.</text>
</comment>
<evidence type="ECO:0000256" key="5">
    <source>
        <dbReference type="PIRSR" id="PIRSR601548-2"/>
    </source>
</evidence>
<evidence type="ECO:0000256" key="4">
    <source>
        <dbReference type="ARBA" id="ARBA00023180"/>
    </source>
</evidence>
<dbReference type="PRINTS" id="PR00791">
    <property type="entry name" value="PEPDIPTASEA"/>
</dbReference>
<evidence type="ECO:0000313" key="10">
    <source>
        <dbReference type="Proteomes" id="UP000678499"/>
    </source>
</evidence>
<evidence type="ECO:0000313" key="9">
    <source>
        <dbReference type="EMBL" id="CAD7274638.1"/>
    </source>
</evidence>
<dbReference type="GO" id="GO:0008241">
    <property type="term" value="F:peptidyl-dipeptidase activity"/>
    <property type="evidence" value="ECO:0007669"/>
    <property type="project" value="InterPro"/>
</dbReference>
<gene>
    <name evidence="9" type="ORF">NMOB1V02_LOCUS2463</name>
</gene>
<dbReference type="GO" id="GO:0006508">
    <property type="term" value="P:proteolysis"/>
    <property type="evidence" value="ECO:0007669"/>
    <property type="project" value="UniProtKB-KW"/>
</dbReference>
<dbReference type="OrthoDB" id="6362466at2759"/>
<keyword evidence="2" id="KW-0732">Signal</keyword>
<dbReference type="GO" id="GO:0046872">
    <property type="term" value="F:metal ion binding"/>
    <property type="evidence" value="ECO:0007669"/>
    <property type="project" value="UniProtKB-KW"/>
</dbReference>
<evidence type="ECO:0000256" key="1">
    <source>
        <dbReference type="ARBA" id="ARBA00008139"/>
    </source>
</evidence>
<dbReference type="AlphaFoldDB" id="A0A7R9BHA9"/>
<evidence type="ECO:0000256" key="2">
    <source>
        <dbReference type="ARBA" id="ARBA00022729"/>
    </source>
</evidence>
<feature type="binding site" evidence="5">
    <location>
        <position position="112"/>
    </location>
    <ligand>
        <name>chloride</name>
        <dbReference type="ChEBI" id="CHEBI:17996"/>
        <label>1</label>
    </ligand>
</feature>
<keyword evidence="3 6" id="KW-1015">Disulfide bond</keyword>
<keyword evidence="4 8" id="KW-0325">Glycoprotein</keyword>
<dbReference type="EMBL" id="OA882312">
    <property type="protein sequence ID" value="CAD7274638.1"/>
    <property type="molecule type" value="Genomic_DNA"/>
</dbReference>
<comment type="cofactor">
    <cofactor evidence="8">
        <name>Zn(2+)</name>
        <dbReference type="ChEBI" id="CHEBI:29105"/>
    </cofactor>
    <text evidence="8">Binds 2 Zn(2+) ions per subunit.</text>
</comment>
<dbReference type="GO" id="GO:0005886">
    <property type="term" value="C:plasma membrane"/>
    <property type="evidence" value="ECO:0007669"/>
    <property type="project" value="TreeGrafter"/>
</dbReference>
<keyword evidence="8" id="KW-0482">Metalloprotease</keyword>
<protein>
    <recommendedName>
        <fullName evidence="8">Angiotensin-converting enzyme</fullName>
        <ecNumber evidence="8">3.4.-.-</ecNumber>
    </recommendedName>
</protein>
<name>A0A7R9BHA9_9CRUS</name>
<evidence type="ECO:0000256" key="3">
    <source>
        <dbReference type="ARBA" id="ARBA00023157"/>
    </source>
</evidence>
<dbReference type="EC" id="3.4.-.-" evidence="8"/>
<keyword evidence="8" id="KW-0378">Hydrolase</keyword>
<keyword evidence="8" id="KW-0862">Zinc</keyword>
<reference evidence="9" key="1">
    <citation type="submission" date="2020-11" db="EMBL/GenBank/DDBJ databases">
        <authorList>
            <person name="Tran Van P."/>
        </authorList>
    </citation>
    <scope>NUCLEOTIDE SEQUENCE</scope>
</reference>
<organism evidence="9">
    <name type="scientific">Notodromas monacha</name>
    <dbReference type="NCBI Taxonomy" id="399045"/>
    <lineage>
        <taxon>Eukaryota</taxon>
        <taxon>Metazoa</taxon>
        <taxon>Ecdysozoa</taxon>
        <taxon>Arthropoda</taxon>
        <taxon>Crustacea</taxon>
        <taxon>Oligostraca</taxon>
        <taxon>Ostracoda</taxon>
        <taxon>Podocopa</taxon>
        <taxon>Podocopida</taxon>
        <taxon>Cypridocopina</taxon>
        <taxon>Cypridoidea</taxon>
        <taxon>Cyprididae</taxon>
        <taxon>Notodromas</taxon>
    </lineage>
</organism>
<keyword evidence="8" id="KW-0645">Protease</keyword>
<feature type="disulfide bond" evidence="6">
    <location>
        <begin position="128"/>
        <end position="147"/>
    </location>
</feature>
<dbReference type="PROSITE" id="PS52011">
    <property type="entry name" value="PEPTIDASE_M2"/>
    <property type="match status" value="2"/>
</dbReference>
<dbReference type="GO" id="GO:0004180">
    <property type="term" value="F:carboxypeptidase activity"/>
    <property type="evidence" value="ECO:0007669"/>
    <property type="project" value="UniProtKB-KW"/>
</dbReference>
<dbReference type="PANTHER" id="PTHR10514">
    <property type="entry name" value="ANGIOTENSIN-CONVERTING ENZYME"/>
    <property type="match status" value="1"/>
</dbReference>
<proteinExistence type="inferred from homology"/>
<dbReference type="Proteomes" id="UP000678499">
    <property type="component" value="Unassembled WGS sequence"/>
</dbReference>
<comment type="caution">
    <text evidence="7">Lacks conserved residue(s) required for the propagation of feature annotation.</text>
</comment>
<dbReference type="EMBL" id="CAJPEX010000275">
    <property type="protein sequence ID" value="CAG0914790.1"/>
    <property type="molecule type" value="Genomic_DNA"/>
</dbReference>
<keyword evidence="8" id="KW-0121">Carboxypeptidase</keyword>
<dbReference type="SUPFAM" id="SSF55486">
    <property type="entry name" value="Metalloproteases ('zincins'), catalytic domain"/>
    <property type="match status" value="2"/>
</dbReference>
<evidence type="ECO:0000256" key="6">
    <source>
        <dbReference type="PIRSR" id="PIRSR601548-4"/>
    </source>
</evidence>
<evidence type="ECO:0000256" key="7">
    <source>
        <dbReference type="PROSITE-ProRule" id="PRU01355"/>
    </source>
</evidence>
<keyword evidence="10" id="KW-1185">Reference proteome</keyword>